<sequence>MISKRLEYLVLLLAAFFFHIFVVDYISFWILAFLLMLPLVSLLITVLAMGGATAELIINKVSIQKNESLPIQLKIHNKHLFLTCMCMVKLTIQNELLQQEETRLFFMTATHSGHTVEQVISSRYCGMIKCSISELKIYDALGLFSFRKETESSYFVSILPSVYHLMAMSSKIQQDIKNNIISRTVKGNDPSEFMDVREYRDGDRLARIHWKLSDKYDQIMVKDFGDPISNDVLLLFDLNGNSDEKICGLLDAVYSISNFLIKNQITYEIQWYDSVHERAVLTEIAQNNDLVSAFEAIMAKSRYQKQSWILKNCNNVCDYKPYSVVLYLCSEITSNSIALIHKRLAGSRINILLVTDVPGTRTDLTVLDLKNIKENMSNLVI</sequence>
<dbReference type="Pfam" id="PF01882">
    <property type="entry name" value="DUF58"/>
    <property type="match status" value="1"/>
</dbReference>
<feature type="transmembrane region" description="Helical" evidence="1">
    <location>
        <begin position="9"/>
        <end position="31"/>
    </location>
</feature>
<dbReference type="PANTHER" id="PTHR34351">
    <property type="entry name" value="SLR1927 PROTEIN-RELATED"/>
    <property type="match status" value="1"/>
</dbReference>
<dbReference type="InterPro" id="IPR002881">
    <property type="entry name" value="DUF58"/>
</dbReference>
<dbReference type="EMBL" id="VLKH01000004">
    <property type="protein sequence ID" value="TWH80513.1"/>
    <property type="molecule type" value="Genomic_DNA"/>
</dbReference>
<dbReference type="PANTHER" id="PTHR34351:SF2">
    <property type="entry name" value="DUF58 DOMAIN-CONTAINING PROTEIN"/>
    <property type="match status" value="1"/>
</dbReference>
<protein>
    <submittedName>
        <fullName evidence="3">Uncharacterized protein DUF58</fullName>
    </submittedName>
</protein>
<proteinExistence type="predicted"/>
<comment type="caution">
    <text evidence="3">The sequence shown here is derived from an EMBL/GenBank/DDBJ whole genome shotgun (WGS) entry which is preliminary data.</text>
</comment>
<gene>
    <name evidence="3" type="ORF">LY60_01775</name>
</gene>
<keyword evidence="1" id="KW-0472">Membrane</keyword>
<feature type="transmembrane region" description="Helical" evidence="1">
    <location>
        <begin position="37"/>
        <end position="58"/>
    </location>
</feature>
<reference evidence="3 4" key="1">
    <citation type="submission" date="2019-07" db="EMBL/GenBank/DDBJ databases">
        <title>Genomic Encyclopedia of Type Strains, Phase I: the one thousand microbial genomes (KMG-I) project.</title>
        <authorList>
            <person name="Kyrpides N."/>
        </authorList>
    </citation>
    <scope>NUCLEOTIDE SEQUENCE [LARGE SCALE GENOMIC DNA]</scope>
    <source>
        <strain evidence="3 4">DSM 13558</strain>
    </source>
</reference>
<dbReference type="OrthoDB" id="9778037at2"/>
<evidence type="ECO:0000313" key="3">
    <source>
        <dbReference type="EMBL" id="TWH80513.1"/>
    </source>
</evidence>
<dbReference type="Proteomes" id="UP000315343">
    <property type="component" value="Unassembled WGS sequence"/>
</dbReference>
<name>A0A562JBQ4_9FIRM</name>
<evidence type="ECO:0000256" key="1">
    <source>
        <dbReference type="SAM" id="Phobius"/>
    </source>
</evidence>
<evidence type="ECO:0000259" key="2">
    <source>
        <dbReference type="Pfam" id="PF01882"/>
    </source>
</evidence>
<dbReference type="RefSeq" id="WP_145082445.1">
    <property type="nucleotide sequence ID" value="NZ_VLKH01000004.1"/>
</dbReference>
<dbReference type="AlphaFoldDB" id="A0A562JBQ4"/>
<keyword evidence="1" id="KW-1133">Transmembrane helix</keyword>
<feature type="domain" description="DUF58" evidence="2">
    <location>
        <begin position="195"/>
        <end position="241"/>
    </location>
</feature>
<keyword evidence="1" id="KW-0812">Transmembrane</keyword>
<evidence type="ECO:0000313" key="4">
    <source>
        <dbReference type="Proteomes" id="UP000315343"/>
    </source>
</evidence>
<keyword evidence="4" id="KW-1185">Reference proteome</keyword>
<accession>A0A562JBQ4</accession>
<organism evidence="3 4">
    <name type="scientific">Sedimentibacter saalensis</name>
    <dbReference type="NCBI Taxonomy" id="130788"/>
    <lineage>
        <taxon>Bacteria</taxon>
        <taxon>Bacillati</taxon>
        <taxon>Bacillota</taxon>
        <taxon>Tissierellia</taxon>
        <taxon>Sedimentibacter</taxon>
    </lineage>
</organism>